<organism evidence="1 2">
    <name type="scientific">Coccomyxa subellipsoidea</name>
    <dbReference type="NCBI Taxonomy" id="248742"/>
    <lineage>
        <taxon>Eukaryota</taxon>
        <taxon>Viridiplantae</taxon>
        <taxon>Chlorophyta</taxon>
        <taxon>core chlorophytes</taxon>
        <taxon>Trebouxiophyceae</taxon>
        <taxon>Trebouxiophyceae incertae sedis</taxon>
        <taxon>Coccomyxaceae</taxon>
        <taxon>Coccomyxa</taxon>
    </lineage>
</organism>
<dbReference type="Proteomes" id="UP001491310">
    <property type="component" value="Unassembled WGS sequence"/>
</dbReference>
<reference evidence="1 2" key="1">
    <citation type="journal article" date="2024" name="Nat. Commun.">
        <title>Phylogenomics reveals the evolutionary origins of lichenization in chlorophyte algae.</title>
        <authorList>
            <person name="Puginier C."/>
            <person name="Libourel C."/>
            <person name="Otte J."/>
            <person name="Skaloud P."/>
            <person name="Haon M."/>
            <person name="Grisel S."/>
            <person name="Petersen M."/>
            <person name="Berrin J.G."/>
            <person name="Delaux P.M."/>
            <person name="Dal Grande F."/>
            <person name="Keller J."/>
        </authorList>
    </citation>
    <scope>NUCLEOTIDE SEQUENCE [LARGE SCALE GENOMIC DNA]</scope>
    <source>
        <strain evidence="1 2">SAG 216-7</strain>
    </source>
</reference>
<gene>
    <name evidence="1" type="ORF">WJX75_004135</name>
</gene>
<keyword evidence="2" id="KW-1185">Reference proteome</keyword>
<protein>
    <submittedName>
        <fullName evidence="1">Uncharacterized protein</fullName>
    </submittedName>
</protein>
<accession>A0ABR2YI02</accession>
<sequence>MNNNKVDEPALLAHCKGVFSKSGYINVGTQENPLPYKVPAAENDDTKAKPIYTQPPKSGRTPEVYFEKQHLFVSKDLPYVDRIRYAETQPEKLGKGFLTSDYSKRDEFTSTFRTEQYRSLLKQEEKHARKALQNRTADNSAEETDVVPPARKEVFQFDLVFFDDLKLATSKSSKLKKDTCNPTVLSRDRQFGTYKTACQLSYIAPQAVQPPQHGHRPVIESTFYRKSMLSLFCENV</sequence>
<evidence type="ECO:0000313" key="2">
    <source>
        <dbReference type="Proteomes" id="UP001491310"/>
    </source>
</evidence>
<evidence type="ECO:0000313" key="1">
    <source>
        <dbReference type="EMBL" id="KAK9905664.1"/>
    </source>
</evidence>
<proteinExistence type="predicted"/>
<comment type="caution">
    <text evidence="1">The sequence shown here is derived from an EMBL/GenBank/DDBJ whole genome shotgun (WGS) entry which is preliminary data.</text>
</comment>
<name>A0ABR2YI02_9CHLO</name>
<dbReference type="EMBL" id="JALJOT010000011">
    <property type="protein sequence ID" value="KAK9905664.1"/>
    <property type="molecule type" value="Genomic_DNA"/>
</dbReference>